<dbReference type="GO" id="GO:0102208">
    <property type="term" value="F:2-polyprenyl-6-hydroxyphenol methylase activity"/>
    <property type="evidence" value="ECO:0007669"/>
    <property type="project" value="UniProtKB-EC"/>
</dbReference>
<dbReference type="AlphaFoldDB" id="A0AB39WC05"/>
<keyword evidence="1" id="KW-0175">Coiled coil</keyword>
<dbReference type="CDD" id="cd02440">
    <property type="entry name" value="AdoMet_MTases"/>
    <property type="match status" value="1"/>
</dbReference>
<gene>
    <name evidence="3" type="ORF">AB3G39_15570</name>
</gene>
<dbReference type="GO" id="GO:0032259">
    <property type="term" value="P:methylation"/>
    <property type="evidence" value="ECO:0007669"/>
    <property type="project" value="UniProtKB-KW"/>
</dbReference>
<protein>
    <submittedName>
        <fullName evidence="3">Class I SAM-dependent methyltransferase</fullName>
        <ecNumber evidence="3">2.1.1.222</ecNumber>
        <ecNumber evidence="3">2.1.1.64</ecNumber>
    </submittedName>
</protein>
<sequence>MNLKQIIKKYIFKKNNRLLTVGTLNESTRIHWLEEVLNKIPAGSKILDAGAGEQPFKKFCAHLQYVSQDFAQYKPENLNSGLQMVEWDYGQLDIISDIASIPREDKTFDAIMCTEVFEHIVNPREAIKEFSRLLKSGGCLIITAPFCSLTHFAPYHFYSGFNRFFYDEELGKNGFETIDIIPNGNYFEYLAQEVNRLPFIAKQYSNRKLIKTEKNAINKLQRLLQNLSDADSNSSELLCFGYHVLARKK</sequence>
<dbReference type="InterPro" id="IPR029063">
    <property type="entry name" value="SAM-dependent_MTases_sf"/>
</dbReference>
<dbReference type="RefSeq" id="WP_369769538.1">
    <property type="nucleotide sequence ID" value="NZ_CP165626.1"/>
</dbReference>
<keyword evidence="3" id="KW-0489">Methyltransferase</keyword>
<reference evidence="3" key="1">
    <citation type="submission" date="2024-07" db="EMBL/GenBank/DDBJ databases">
        <authorList>
            <person name="Biller S.J."/>
        </authorList>
    </citation>
    <scope>NUCLEOTIDE SEQUENCE</scope>
    <source>
        <strain evidence="3">WC2416</strain>
    </source>
</reference>
<evidence type="ECO:0000259" key="2">
    <source>
        <dbReference type="Pfam" id="PF08241"/>
    </source>
</evidence>
<keyword evidence="3" id="KW-0808">Transferase</keyword>
<dbReference type="EMBL" id="CP165626">
    <property type="protein sequence ID" value="XDU98565.1"/>
    <property type="molecule type" value="Genomic_DNA"/>
</dbReference>
<dbReference type="EC" id="2.1.1.222" evidence="3"/>
<evidence type="ECO:0000313" key="3">
    <source>
        <dbReference type="EMBL" id="XDU98565.1"/>
    </source>
</evidence>
<dbReference type="GO" id="GO:0061542">
    <property type="term" value="F:3-demethylubiquinol 3-O-methyltransferase activity"/>
    <property type="evidence" value="ECO:0007669"/>
    <property type="project" value="UniProtKB-EC"/>
</dbReference>
<evidence type="ECO:0000256" key="1">
    <source>
        <dbReference type="SAM" id="Coils"/>
    </source>
</evidence>
<name>A0AB39WC05_9FLAO</name>
<dbReference type="Gene3D" id="3.40.50.150">
    <property type="entry name" value="Vaccinia Virus protein VP39"/>
    <property type="match status" value="1"/>
</dbReference>
<feature type="domain" description="Methyltransferase type 11" evidence="2">
    <location>
        <begin position="64"/>
        <end position="142"/>
    </location>
</feature>
<dbReference type="Pfam" id="PF08241">
    <property type="entry name" value="Methyltransf_11"/>
    <property type="match status" value="1"/>
</dbReference>
<organism evidence="3">
    <name type="scientific">Flavobacterium sp. WC2416</name>
    <dbReference type="NCBI Taxonomy" id="3234141"/>
    <lineage>
        <taxon>Bacteria</taxon>
        <taxon>Pseudomonadati</taxon>
        <taxon>Bacteroidota</taxon>
        <taxon>Flavobacteriia</taxon>
        <taxon>Flavobacteriales</taxon>
        <taxon>Flavobacteriaceae</taxon>
        <taxon>Flavobacterium</taxon>
    </lineage>
</organism>
<dbReference type="EC" id="2.1.1.64" evidence="3"/>
<proteinExistence type="predicted"/>
<dbReference type="InterPro" id="IPR013216">
    <property type="entry name" value="Methyltransf_11"/>
</dbReference>
<dbReference type="SUPFAM" id="SSF53335">
    <property type="entry name" value="S-adenosyl-L-methionine-dependent methyltransferases"/>
    <property type="match status" value="1"/>
</dbReference>
<feature type="coiled-coil region" evidence="1">
    <location>
        <begin position="206"/>
        <end position="233"/>
    </location>
</feature>
<accession>A0AB39WC05</accession>